<dbReference type="AlphaFoldDB" id="A0AAP2DLS3"/>
<organism evidence="1 2">
    <name type="scientific">Chryseosolibacter histidini</name>
    <dbReference type="NCBI Taxonomy" id="2782349"/>
    <lineage>
        <taxon>Bacteria</taxon>
        <taxon>Pseudomonadati</taxon>
        <taxon>Bacteroidota</taxon>
        <taxon>Cytophagia</taxon>
        <taxon>Cytophagales</taxon>
        <taxon>Chryseotaleaceae</taxon>
        <taxon>Chryseosolibacter</taxon>
    </lineage>
</organism>
<keyword evidence="2" id="KW-1185">Reference proteome</keyword>
<sequence length="163" mass="18117">MKYWIVIIGLVVTSCGGTLSDEQRKKMREQMALHEIRKVSDTEITEAAFASGRKIMQSLQSFGTDSAKIDSFISNSKGKVKWLVPGDRNAVALEQQLIDAYIAAGGGNIQDNIQKIRNAEGESDSLLYTKPVVTKLPDGTDRLEGVWNIWLSKKELILSMDKK</sequence>
<protein>
    <recommendedName>
        <fullName evidence="3">Lipoprotein</fullName>
    </recommendedName>
</protein>
<evidence type="ECO:0008006" key="3">
    <source>
        <dbReference type="Google" id="ProtNLM"/>
    </source>
</evidence>
<comment type="caution">
    <text evidence="1">The sequence shown here is derived from an EMBL/GenBank/DDBJ whole genome shotgun (WGS) entry which is preliminary data.</text>
</comment>
<name>A0AAP2DLS3_9BACT</name>
<gene>
    <name evidence="1" type="ORF">KK083_17260</name>
</gene>
<accession>A0AAP2DLS3</accession>
<dbReference type="EMBL" id="JAHESF010000016">
    <property type="protein sequence ID" value="MBT1698645.1"/>
    <property type="molecule type" value="Genomic_DNA"/>
</dbReference>
<dbReference type="RefSeq" id="WP_254165192.1">
    <property type="nucleotide sequence ID" value="NZ_JAHESF010000016.1"/>
</dbReference>
<dbReference type="PROSITE" id="PS51257">
    <property type="entry name" value="PROKAR_LIPOPROTEIN"/>
    <property type="match status" value="1"/>
</dbReference>
<evidence type="ECO:0000313" key="2">
    <source>
        <dbReference type="Proteomes" id="UP001319200"/>
    </source>
</evidence>
<proteinExistence type="predicted"/>
<reference evidence="1 2" key="1">
    <citation type="submission" date="2021-05" db="EMBL/GenBank/DDBJ databases">
        <title>A Polyphasic approach of four new species of the genus Ohtaekwangia: Ohtaekwangia histidinii sp. nov., Ohtaekwangia cretensis sp. nov., Ohtaekwangia indiensis sp. nov., Ohtaekwangia reichenbachii sp. nov. from diverse environment.</title>
        <authorList>
            <person name="Octaviana S."/>
        </authorList>
    </citation>
    <scope>NUCLEOTIDE SEQUENCE [LARGE SCALE GENOMIC DNA]</scope>
    <source>
        <strain evidence="1 2">PWU4</strain>
    </source>
</reference>
<dbReference type="Proteomes" id="UP001319200">
    <property type="component" value="Unassembled WGS sequence"/>
</dbReference>
<evidence type="ECO:0000313" key="1">
    <source>
        <dbReference type="EMBL" id="MBT1698645.1"/>
    </source>
</evidence>